<dbReference type="AlphaFoldDB" id="I0H5Y9"/>
<protein>
    <submittedName>
        <fullName evidence="4">Putative TetR-family transcriptional regulator</fullName>
    </submittedName>
</protein>
<dbReference type="InterPro" id="IPR009057">
    <property type="entry name" value="Homeodomain-like_sf"/>
</dbReference>
<dbReference type="SUPFAM" id="SSF48498">
    <property type="entry name" value="Tetracyclin repressor-like, C-terminal domain"/>
    <property type="match status" value="1"/>
</dbReference>
<sequence>MDAAADALGRKGPRFTMADVAELAGVATATVAMRFGSKQALLLAMTAVAKDDLIARMRAAADAETDPVRSIAAAALSALAGGGDPSATANHLSQLGADLVDPDLRASLSRLRDDYREELRVLLEKVPLPNAPSAVQAARILAGLVHGLQLDWALAPDGDMLTTIGSDVDTLLAWWSGAAFCQPDAEGD</sequence>
<dbReference type="eggNOG" id="COG1309">
    <property type="taxonomic scope" value="Bacteria"/>
</dbReference>
<name>I0H5Y9_ACTM4</name>
<feature type="DNA-binding region" description="H-T-H motif" evidence="2">
    <location>
        <begin position="16"/>
        <end position="35"/>
    </location>
</feature>
<dbReference type="EMBL" id="AP012319">
    <property type="protein sequence ID" value="BAL88426.1"/>
    <property type="molecule type" value="Genomic_DNA"/>
</dbReference>
<dbReference type="HOGENOM" id="CLU_115860_0_0_11"/>
<evidence type="ECO:0000313" key="5">
    <source>
        <dbReference type="Proteomes" id="UP000007882"/>
    </source>
</evidence>
<dbReference type="PATRIC" id="fig|512565.3.peg.3200"/>
<dbReference type="Proteomes" id="UP000007882">
    <property type="component" value="Chromosome"/>
</dbReference>
<accession>I0H5Y9</accession>
<dbReference type="KEGG" id="ams:AMIS_32060"/>
<evidence type="ECO:0000256" key="1">
    <source>
        <dbReference type="ARBA" id="ARBA00023125"/>
    </source>
</evidence>
<evidence type="ECO:0000256" key="2">
    <source>
        <dbReference type="PROSITE-ProRule" id="PRU00335"/>
    </source>
</evidence>
<evidence type="ECO:0000313" key="4">
    <source>
        <dbReference type="EMBL" id="BAL88426.1"/>
    </source>
</evidence>
<evidence type="ECO:0000259" key="3">
    <source>
        <dbReference type="PROSITE" id="PS50977"/>
    </source>
</evidence>
<dbReference type="PROSITE" id="PS50977">
    <property type="entry name" value="HTH_TETR_2"/>
    <property type="match status" value="1"/>
</dbReference>
<keyword evidence="5" id="KW-1185">Reference proteome</keyword>
<dbReference type="Pfam" id="PF00440">
    <property type="entry name" value="TetR_N"/>
    <property type="match status" value="1"/>
</dbReference>
<reference evidence="4 5" key="1">
    <citation type="submission" date="2012-02" db="EMBL/GenBank/DDBJ databases">
        <title>Complete genome sequence of Actinoplanes missouriensis 431 (= NBRC 102363).</title>
        <authorList>
            <person name="Ohnishi Y."/>
            <person name="Ishikawa J."/>
            <person name="Sekine M."/>
            <person name="Hosoyama A."/>
            <person name="Harada T."/>
            <person name="Narita H."/>
            <person name="Hata T."/>
            <person name="Konno Y."/>
            <person name="Tutikane K."/>
            <person name="Fujita N."/>
            <person name="Horinouchi S."/>
            <person name="Hayakawa M."/>
        </authorList>
    </citation>
    <scope>NUCLEOTIDE SEQUENCE [LARGE SCALE GENOMIC DNA]</scope>
    <source>
        <strain evidence="5">ATCC 14538 / DSM 43046 / CBS 188.64 / JCM 3121 / NBRC 102363 / NCIMB 12654 / NRRL B-3342 / UNCC 431</strain>
    </source>
</reference>
<feature type="domain" description="HTH tetR-type" evidence="3">
    <location>
        <begin position="1"/>
        <end position="53"/>
    </location>
</feature>
<dbReference type="SUPFAM" id="SSF46689">
    <property type="entry name" value="Homeodomain-like"/>
    <property type="match status" value="1"/>
</dbReference>
<dbReference type="InterPro" id="IPR001647">
    <property type="entry name" value="HTH_TetR"/>
</dbReference>
<dbReference type="Gene3D" id="1.10.357.10">
    <property type="entry name" value="Tetracycline Repressor, domain 2"/>
    <property type="match status" value="1"/>
</dbReference>
<organism evidence="4 5">
    <name type="scientific">Actinoplanes missouriensis (strain ATCC 14538 / DSM 43046 / CBS 188.64 / JCM 3121 / NBRC 102363 / NCIMB 12654 / NRRL B-3342 / UNCC 431)</name>
    <dbReference type="NCBI Taxonomy" id="512565"/>
    <lineage>
        <taxon>Bacteria</taxon>
        <taxon>Bacillati</taxon>
        <taxon>Actinomycetota</taxon>
        <taxon>Actinomycetes</taxon>
        <taxon>Micromonosporales</taxon>
        <taxon>Micromonosporaceae</taxon>
        <taxon>Actinoplanes</taxon>
    </lineage>
</organism>
<dbReference type="STRING" id="512565.AMIS_32060"/>
<dbReference type="GO" id="GO:0003677">
    <property type="term" value="F:DNA binding"/>
    <property type="evidence" value="ECO:0007669"/>
    <property type="project" value="UniProtKB-UniRule"/>
</dbReference>
<gene>
    <name evidence="4" type="ordered locus">AMIS_32060</name>
</gene>
<proteinExistence type="predicted"/>
<keyword evidence="1 2" id="KW-0238">DNA-binding</keyword>
<dbReference type="InterPro" id="IPR036271">
    <property type="entry name" value="Tet_transcr_reg_TetR-rel_C_sf"/>
</dbReference>